<organism evidence="1 2">
    <name type="scientific">Cricetulus griseus</name>
    <name type="common">Chinese hamster</name>
    <name type="synonym">Cricetulus barabensis griseus</name>
    <dbReference type="NCBI Taxonomy" id="10029"/>
    <lineage>
        <taxon>Eukaryota</taxon>
        <taxon>Metazoa</taxon>
        <taxon>Chordata</taxon>
        <taxon>Craniata</taxon>
        <taxon>Vertebrata</taxon>
        <taxon>Euteleostomi</taxon>
        <taxon>Mammalia</taxon>
        <taxon>Eutheria</taxon>
        <taxon>Euarchontoglires</taxon>
        <taxon>Glires</taxon>
        <taxon>Rodentia</taxon>
        <taxon>Myomorpha</taxon>
        <taxon>Muroidea</taxon>
        <taxon>Cricetidae</taxon>
        <taxon>Cricetinae</taxon>
        <taxon>Cricetulus</taxon>
    </lineage>
</organism>
<dbReference type="InParanoid" id="G3HAV8"/>
<reference evidence="2" key="1">
    <citation type="journal article" date="2011" name="Nat. Biotechnol.">
        <title>The genomic sequence of the Chinese hamster ovary (CHO)-K1 cell line.</title>
        <authorList>
            <person name="Xu X."/>
            <person name="Nagarajan H."/>
            <person name="Lewis N.E."/>
            <person name="Pan S."/>
            <person name="Cai Z."/>
            <person name="Liu X."/>
            <person name="Chen W."/>
            <person name="Xie M."/>
            <person name="Wang W."/>
            <person name="Hammond S."/>
            <person name="Andersen M.R."/>
            <person name="Neff N."/>
            <person name="Passarelli B."/>
            <person name="Koh W."/>
            <person name="Fan H.C."/>
            <person name="Wang J."/>
            <person name="Gui Y."/>
            <person name="Lee K.H."/>
            <person name="Betenbaugh M.J."/>
            <person name="Quake S.R."/>
            <person name="Famili I."/>
            <person name="Palsson B.O."/>
            <person name="Wang J."/>
        </authorList>
    </citation>
    <scope>NUCLEOTIDE SEQUENCE [LARGE SCALE GENOMIC DNA]</scope>
    <source>
        <strain evidence="2">CHO K1 cell line</strain>
    </source>
</reference>
<proteinExistence type="predicted"/>
<dbReference type="Proteomes" id="UP000001075">
    <property type="component" value="Unassembled WGS sequence"/>
</dbReference>
<accession>G3HAV8</accession>
<dbReference type="AlphaFoldDB" id="G3HAV8"/>
<dbReference type="GlyGen" id="G3HAV8">
    <property type="glycosylation" value="1 site"/>
</dbReference>
<gene>
    <name evidence="1" type="ORF">I79_007567</name>
</gene>
<name>G3HAV8_CRIGR</name>
<dbReference type="EMBL" id="JH000257">
    <property type="protein sequence ID" value="EGV98012.1"/>
    <property type="molecule type" value="Genomic_DNA"/>
</dbReference>
<protein>
    <submittedName>
        <fullName evidence="1">Uncharacterized protein</fullName>
    </submittedName>
</protein>
<evidence type="ECO:0000313" key="1">
    <source>
        <dbReference type="EMBL" id="EGV98012.1"/>
    </source>
</evidence>
<evidence type="ECO:0000313" key="2">
    <source>
        <dbReference type="Proteomes" id="UP000001075"/>
    </source>
</evidence>
<sequence length="109" mass="12367">MGGENPSIANSGKQAVDAIPFILKNPFSLFTPDTTEPYISTPSPTPNVHTKTLKTELPSFTSRTYNKLNFVPEYLERVLYDETPGIDHWHLRPTGRISYLRLRITTQAF</sequence>